<organism evidence="5 6">
    <name type="scientific">Metallumcola ferriviriculae</name>
    <dbReference type="NCBI Taxonomy" id="3039180"/>
    <lineage>
        <taxon>Bacteria</taxon>
        <taxon>Bacillati</taxon>
        <taxon>Bacillota</taxon>
        <taxon>Clostridia</taxon>
        <taxon>Neomoorellales</taxon>
        <taxon>Desulfitibacteraceae</taxon>
        <taxon>Metallumcola</taxon>
    </lineage>
</organism>
<evidence type="ECO:0000313" key="6">
    <source>
        <dbReference type="Proteomes" id="UP001329915"/>
    </source>
</evidence>
<dbReference type="InterPro" id="IPR039697">
    <property type="entry name" value="Alcohol_dehydrogenase_Fe"/>
</dbReference>
<dbReference type="CDD" id="cd17814">
    <property type="entry name" value="Fe-ADH-like"/>
    <property type="match status" value="1"/>
</dbReference>
<feature type="domain" description="Fe-containing alcohol dehydrogenase-like C-terminal" evidence="4">
    <location>
        <begin position="187"/>
        <end position="381"/>
    </location>
</feature>
<comment type="similarity">
    <text evidence="1">Belongs to the iron-containing alcohol dehydrogenase family.</text>
</comment>
<dbReference type="Gene3D" id="3.40.50.1970">
    <property type="match status" value="1"/>
</dbReference>
<sequence length="382" mass="40649">MDIFKFVTPEIIFGRGALQQIGFSARRLGARKVFLVSDPGVLDAGWVDKTITVLGDAGLEYTMWTGVTPNPKDSEVAEGRQLYEEKGCDAVIALGGGSAIDAAKAVAVLVSNQGDISSYEGVDKISHPLPPIIALPTTAGSGAEVSQFSIIVDVKRKLKMTIISKSLVPDIAIIDPEVLGTKSAELTANTGMDALTHAIESYTSVAATPLTDVQALNAIRLIANFLRKSVASQSDFQAKEAMAMASLQAGLAFSNAILGAVHAMTHQLGGLLDMPHGEANAILLPYVMRYNLIASMEKYAQVAEAFGESSLGVGKRAMAEKAISAVEEMARDIGIPRSLSQVGLTDEFIPKLSENAVKDACLVTNPRDMSRQEIERLFREAL</sequence>
<evidence type="ECO:0000313" key="5">
    <source>
        <dbReference type="EMBL" id="WRO23064.1"/>
    </source>
</evidence>
<dbReference type="Gene3D" id="1.20.1090.10">
    <property type="entry name" value="Dehydroquinate synthase-like - alpha domain"/>
    <property type="match status" value="1"/>
</dbReference>
<keyword evidence="2" id="KW-0560">Oxidoreductase</keyword>
<dbReference type="FunFam" id="1.20.1090.10:FF:000001">
    <property type="entry name" value="Aldehyde-alcohol dehydrogenase"/>
    <property type="match status" value="1"/>
</dbReference>
<dbReference type="FunFam" id="3.40.50.1970:FF:000003">
    <property type="entry name" value="Alcohol dehydrogenase, iron-containing"/>
    <property type="match status" value="1"/>
</dbReference>
<dbReference type="InterPro" id="IPR001670">
    <property type="entry name" value="ADH_Fe/GldA"/>
</dbReference>
<reference evidence="5 6" key="1">
    <citation type="submission" date="2023-04" db="EMBL/GenBank/DDBJ databases">
        <authorList>
            <person name="Hsu D."/>
        </authorList>
    </citation>
    <scope>NUCLEOTIDE SEQUENCE [LARGE SCALE GENOMIC DNA]</scope>
    <source>
        <strain evidence="5 6">MK1</strain>
    </source>
</reference>
<protein>
    <submittedName>
        <fullName evidence="5">Iron-containing alcohol dehydrogenase</fullName>
    </submittedName>
</protein>
<gene>
    <name evidence="5" type="ORF">MFMK1_002911</name>
</gene>
<dbReference type="Proteomes" id="UP001329915">
    <property type="component" value="Chromosome"/>
</dbReference>
<dbReference type="PANTHER" id="PTHR11496:SF102">
    <property type="entry name" value="ALCOHOL DEHYDROGENASE 4"/>
    <property type="match status" value="1"/>
</dbReference>
<keyword evidence="6" id="KW-1185">Reference proteome</keyword>
<evidence type="ECO:0000259" key="4">
    <source>
        <dbReference type="Pfam" id="PF25137"/>
    </source>
</evidence>
<name>A0AAU0UQK9_9FIRM</name>
<evidence type="ECO:0000259" key="3">
    <source>
        <dbReference type="Pfam" id="PF00465"/>
    </source>
</evidence>
<feature type="domain" description="Alcohol dehydrogenase iron-type/glycerol dehydrogenase GldA" evidence="3">
    <location>
        <begin position="9"/>
        <end position="176"/>
    </location>
</feature>
<dbReference type="Pfam" id="PF00465">
    <property type="entry name" value="Fe-ADH"/>
    <property type="match status" value="1"/>
</dbReference>
<dbReference type="InterPro" id="IPR056798">
    <property type="entry name" value="ADH_Fe_C"/>
</dbReference>
<dbReference type="GO" id="GO:0004022">
    <property type="term" value="F:alcohol dehydrogenase (NAD+) activity"/>
    <property type="evidence" value="ECO:0007669"/>
    <property type="project" value="UniProtKB-ARBA"/>
</dbReference>
<dbReference type="PANTHER" id="PTHR11496">
    <property type="entry name" value="ALCOHOL DEHYDROGENASE"/>
    <property type="match status" value="1"/>
</dbReference>
<evidence type="ECO:0000256" key="1">
    <source>
        <dbReference type="ARBA" id="ARBA00007358"/>
    </source>
</evidence>
<dbReference type="SUPFAM" id="SSF56796">
    <property type="entry name" value="Dehydroquinate synthase-like"/>
    <property type="match status" value="1"/>
</dbReference>
<dbReference type="KEGG" id="dbc:MFMK1_002911"/>
<dbReference type="RefSeq" id="WP_366922451.1">
    <property type="nucleotide sequence ID" value="NZ_CP121694.1"/>
</dbReference>
<accession>A0AAU0UQK9</accession>
<dbReference type="GO" id="GO:0046872">
    <property type="term" value="F:metal ion binding"/>
    <property type="evidence" value="ECO:0007669"/>
    <property type="project" value="InterPro"/>
</dbReference>
<dbReference type="AlphaFoldDB" id="A0AAU0UQK9"/>
<evidence type="ECO:0000256" key="2">
    <source>
        <dbReference type="ARBA" id="ARBA00023002"/>
    </source>
</evidence>
<proteinExistence type="inferred from homology"/>
<dbReference type="Pfam" id="PF25137">
    <property type="entry name" value="ADH_Fe_C"/>
    <property type="match status" value="1"/>
</dbReference>
<dbReference type="EMBL" id="CP121694">
    <property type="protein sequence ID" value="WRO23064.1"/>
    <property type="molecule type" value="Genomic_DNA"/>
</dbReference>